<dbReference type="InterPro" id="IPR009571">
    <property type="entry name" value="SUR7/Rim9-like_fungi"/>
</dbReference>
<comment type="caution">
    <text evidence="3">The sequence shown here is derived from an EMBL/GenBank/DDBJ whole genome shotgun (WGS) entry which is preliminary data.</text>
</comment>
<proteinExistence type="predicted"/>
<dbReference type="AlphaFoldDB" id="A0A8H4HUK3"/>
<keyword evidence="2" id="KW-0812">Transmembrane</keyword>
<feature type="transmembrane region" description="Helical" evidence="2">
    <location>
        <begin position="167"/>
        <end position="190"/>
    </location>
</feature>
<sequence length="274" mass="29726">MARLLIFLPTVCAFIAFILSILCLFAGTKKAVLSGTDILTIYTATLAAKKPGMHDFYSIHVMSYCEGFLDLNETGQRKNLTGCSDRTALFSFNPSEVLLKETGNTTSLADMGWPAAVSDDFRAFRITSKSMGIFYCIGVGAAGLVILARLWFLLVKGPRQTIAEVSGLLISFTSLSIASIVATVIAFQFVNLVNYHGKHSGVTARYGNQFLGMTWAAVGLLLVGGIASLLLVLVDRSRPDPRIEPEAEPEDEPKGPILYREDDSDSVKTKVNTD</sequence>
<dbReference type="GO" id="GO:0031505">
    <property type="term" value="P:fungal-type cell wall organization"/>
    <property type="evidence" value="ECO:0007669"/>
    <property type="project" value="TreeGrafter"/>
</dbReference>
<evidence type="ECO:0000313" key="3">
    <source>
        <dbReference type="EMBL" id="KAH1904076.1"/>
    </source>
</evidence>
<dbReference type="Pfam" id="PF06687">
    <property type="entry name" value="SUR7"/>
    <property type="match status" value="1"/>
</dbReference>
<feature type="transmembrane region" description="Helical" evidence="2">
    <location>
        <begin position="210"/>
        <end position="234"/>
    </location>
</feature>
<dbReference type="GO" id="GO:0051285">
    <property type="term" value="C:cell cortex of cell tip"/>
    <property type="evidence" value="ECO:0007669"/>
    <property type="project" value="TreeGrafter"/>
</dbReference>
<keyword evidence="2" id="KW-1133">Transmembrane helix</keyword>
<name>A0A8H4HUK3_ASPFM</name>
<feature type="compositionally biased region" description="Basic and acidic residues" evidence="1">
    <location>
        <begin position="259"/>
        <end position="274"/>
    </location>
</feature>
<organism evidence="3 4">
    <name type="scientific">Aspergillus fumigatus</name>
    <name type="common">Neosartorya fumigata</name>
    <dbReference type="NCBI Taxonomy" id="746128"/>
    <lineage>
        <taxon>Eukaryota</taxon>
        <taxon>Fungi</taxon>
        <taxon>Dikarya</taxon>
        <taxon>Ascomycota</taxon>
        <taxon>Pezizomycotina</taxon>
        <taxon>Eurotiomycetes</taxon>
        <taxon>Eurotiomycetidae</taxon>
        <taxon>Eurotiales</taxon>
        <taxon>Aspergillaceae</taxon>
        <taxon>Aspergillus</taxon>
        <taxon>Aspergillus subgen. Fumigati</taxon>
    </lineage>
</organism>
<gene>
    <name evidence="3" type="ORF">KXV57_006501</name>
</gene>
<evidence type="ECO:0000313" key="4">
    <source>
        <dbReference type="Proteomes" id="UP000813423"/>
    </source>
</evidence>
<feature type="region of interest" description="Disordered" evidence="1">
    <location>
        <begin position="240"/>
        <end position="274"/>
    </location>
</feature>
<dbReference type="PANTHER" id="PTHR28019:SF7">
    <property type="entry name" value="SUR7 PROTEIN"/>
    <property type="match status" value="1"/>
</dbReference>
<protein>
    <submittedName>
        <fullName evidence="3">Uncharacterized protein</fullName>
    </submittedName>
</protein>
<dbReference type="EMBL" id="JAIBSC010000048">
    <property type="protein sequence ID" value="KAH1904076.1"/>
    <property type="molecule type" value="Genomic_DNA"/>
</dbReference>
<accession>A0A8H4HUK3</accession>
<feature type="transmembrane region" description="Helical" evidence="2">
    <location>
        <begin position="132"/>
        <end position="155"/>
    </location>
</feature>
<evidence type="ECO:0000256" key="1">
    <source>
        <dbReference type="SAM" id="MobiDB-lite"/>
    </source>
</evidence>
<dbReference type="Proteomes" id="UP000813423">
    <property type="component" value="Unassembled WGS sequence"/>
</dbReference>
<dbReference type="InterPro" id="IPR052413">
    <property type="entry name" value="SUR7_domain"/>
</dbReference>
<reference evidence="3" key="1">
    <citation type="submission" date="2021-08" db="EMBL/GenBank/DDBJ databases">
        <title>Global Aspergillus fumigatus from environmental and clinical sources.</title>
        <authorList>
            <person name="Barber A."/>
            <person name="Sae-Ong T."/>
        </authorList>
    </citation>
    <scope>NUCLEOTIDE SEQUENCE</scope>
    <source>
        <strain evidence="3">NRZ-2016-071</strain>
    </source>
</reference>
<dbReference type="PANTHER" id="PTHR28019">
    <property type="entry name" value="CELL MEMBRANE PROTEIN YLR413W-RELATED"/>
    <property type="match status" value="1"/>
</dbReference>
<dbReference type="GO" id="GO:0005886">
    <property type="term" value="C:plasma membrane"/>
    <property type="evidence" value="ECO:0007669"/>
    <property type="project" value="InterPro"/>
</dbReference>
<keyword evidence="2" id="KW-0472">Membrane</keyword>
<evidence type="ECO:0000256" key="2">
    <source>
        <dbReference type="SAM" id="Phobius"/>
    </source>
</evidence>